<evidence type="ECO:0000256" key="2">
    <source>
        <dbReference type="ARBA" id="ARBA00022630"/>
    </source>
</evidence>
<dbReference type="STRING" id="942150.IV64_GL001561"/>
<feature type="binding site" evidence="6">
    <location>
        <position position="63"/>
    </location>
    <ligand>
        <name>FAD</name>
        <dbReference type="ChEBI" id="CHEBI:57692"/>
    </ligand>
</feature>
<evidence type="ECO:0000256" key="6">
    <source>
        <dbReference type="HAMAP-Rule" id="MF_01685"/>
    </source>
</evidence>
<evidence type="ECO:0000256" key="5">
    <source>
        <dbReference type="ARBA" id="ARBA00023002"/>
    </source>
</evidence>
<dbReference type="EC" id="1.18.1.2" evidence="6"/>
<evidence type="ECO:0000313" key="9">
    <source>
        <dbReference type="Proteomes" id="UP000051783"/>
    </source>
</evidence>
<keyword evidence="4 6" id="KW-0521">NADP</keyword>
<comment type="caution">
    <text evidence="8">The sequence shown here is derived from an EMBL/GenBank/DDBJ whole genome shotgun (WGS) entry which is preliminary data.</text>
</comment>
<dbReference type="GO" id="GO:0050661">
    <property type="term" value="F:NADP binding"/>
    <property type="evidence" value="ECO:0007669"/>
    <property type="project" value="UniProtKB-UniRule"/>
</dbReference>
<proteinExistence type="inferred from homology"/>
<comment type="catalytic activity">
    <reaction evidence="6">
        <text>2 reduced [2Fe-2S]-[ferredoxin] + NADP(+) + H(+) = 2 oxidized [2Fe-2S]-[ferredoxin] + NADPH</text>
        <dbReference type="Rhea" id="RHEA:20125"/>
        <dbReference type="Rhea" id="RHEA-COMP:10000"/>
        <dbReference type="Rhea" id="RHEA-COMP:10001"/>
        <dbReference type="ChEBI" id="CHEBI:15378"/>
        <dbReference type="ChEBI" id="CHEBI:33737"/>
        <dbReference type="ChEBI" id="CHEBI:33738"/>
        <dbReference type="ChEBI" id="CHEBI:57783"/>
        <dbReference type="ChEBI" id="CHEBI:58349"/>
        <dbReference type="EC" id="1.18.1.2"/>
    </reaction>
</comment>
<gene>
    <name evidence="8" type="ORF">IV64_GL001561</name>
</gene>
<feature type="binding site" evidence="6">
    <location>
        <position position="76"/>
    </location>
    <ligand>
        <name>FAD</name>
        <dbReference type="ChEBI" id="CHEBI:57692"/>
    </ligand>
</feature>
<dbReference type="PRINTS" id="PR00469">
    <property type="entry name" value="PNDRDTASEII"/>
</dbReference>
<feature type="domain" description="FAD/NAD(P)-binding" evidence="7">
    <location>
        <begin position="34"/>
        <end position="338"/>
    </location>
</feature>
<accession>A0A0R2M145</accession>
<organism evidence="8 9">
    <name type="scientific">Lactiplantibacillus xiangfangensis</name>
    <dbReference type="NCBI Taxonomy" id="942150"/>
    <lineage>
        <taxon>Bacteria</taxon>
        <taxon>Bacillati</taxon>
        <taxon>Bacillota</taxon>
        <taxon>Bacilli</taxon>
        <taxon>Lactobacillales</taxon>
        <taxon>Lactobacillaceae</taxon>
        <taxon>Lactiplantibacillus</taxon>
    </lineage>
</organism>
<protein>
    <recommendedName>
        <fullName evidence="6">Ferredoxin--NADP reductase</fullName>
        <shortName evidence="6">FNR</shortName>
        <shortName evidence="6">Fd-NADP(+) reductase</shortName>
        <ecNumber evidence="6">1.18.1.2</ecNumber>
    </recommendedName>
</protein>
<dbReference type="InterPro" id="IPR036188">
    <property type="entry name" value="FAD/NAD-bd_sf"/>
</dbReference>
<dbReference type="EMBL" id="JQCL01000103">
    <property type="protein sequence ID" value="KRO07625.1"/>
    <property type="molecule type" value="Genomic_DNA"/>
</dbReference>
<feature type="binding site" evidence="6">
    <location>
        <position position="314"/>
    </location>
    <ligand>
        <name>FAD</name>
        <dbReference type="ChEBI" id="CHEBI:57692"/>
    </ligand>
</feature>
<keyword evidence="3 6" id="KW-0274">FAD</keyword>
<feature type="binding site" evidence="6">
    <location>
        <position position="116"/>
    </location>
    <ligand>
        <name>FAD</name>
        <dbReference type="ChEBI" id="CHEBI:57692"/>
    </ligand>
</feature>
<comment type="caution">
    <text evidence="6">Lacks conserved residue(s) required for the propagation of feature annotation.</text>
</comment>
<dbReference type="Proteomes" id="UP000051783">
    <property type="component" value="Unassembled WGS sequence"/>
</dbReference>
<sequence length="363" mass="39263">MKIGKLVLQNLSESSKIKPTNKRLGSSESMSAEYDLTIIGGGPVGMFAAFYAGMRNARVQLLESLPTLGGQVQALYPEKMIHDVAGYPAIKATDLVSQLASQMKQFPIDVALSSAVVNVSGAMGDFTVTTVNGTVSHTKAIIVATGSGAFEPRRLAVDNAGDFEGSQLFYHIPSLDKFKDQTVLVAGGGDSAIDMALMLEKVAKKVYIMHRRNQFRGMEHSVDLLKASSVEIKTPFLIKALAETPSGQLNLSMKEVRGTAEETLAVDDLIVNYGFIADNKVIRNWDVVPTMTNHLFDVDTEMNTDVPGITAIGDTVTYPGKLGLIASGFGEAPNAVNQLMMRLYPERRSPLHSTTLFEKNAHH</sequence>
<feature type="binding site" evidence="6">
    <location>
        <position position="150"/>
    </location>
    <ligand>
        <name>FAD</name>
        <dbReference type="ChEBI" id="CHEBI:57692"/>
    </ligand>
</feature>
<comment type="subunit">
    <text evidence="1 6">Homodimer.</text>
</comment>
<evidence type="ECO:0000256" key="1">
    <source>
        <dbReference type="ARBA" id="ARBA00011738"/>
    </source>
</evidence>
<name>A0A0R2M145_9LACO</name>
<dbReference type="InterPro" id="IPR050097">
    <property type="entry name" value="Ferredoxin-NADP_redctase_2"/>
</dbReference>
<comment type="similarity">
    <text evidence="6">Belongs to the ferredoxin--NADP reductase type 2 family.</text>
</comment>
<dbReference type="Pfam" id="PF07992">
    <property type="entry name" value="Pyr_redox_2"/>
    <property type="match status" value="1"/>
</dbReference>
<comment type="cofactor">
    <cofactor evidence="6">
        <name>FAD</name>
        <dbReference type="ChEBI" id="CHEBI:57692"/>
    </cofactor>
    <text evidence="6">Binds 1 FAD per subunit.</text>
</comment>
<dbReference type="SUPFAM" id="SSF51905">
    <property type="entry name" value="FAD/NAD(P)-binding domain"/>
    <property type="match status" value="1"/>
</dbReference>
<feature type="binding site" evidence="6">
    <location>
        <position position="354"/>
    </location>
    <ligand>
        <name>FAD</name>
        <dbReference type="ChEBI" id="CHEBI:57692"/>
    </ligand>
</feature>
<dbReference type="AlphaFoldDB" id="A0A0R2M145"/>
<feature type="binding site" evidence="6">
    <location>
        <position position="71"/>
    </location>
    <ligand>
        <name>FAD</name>
        <dbReference type="ChEBI" id="CHEBI:57692"/>
    </ligand>
</feature>
<dbReference type="PANTHER" id="PTHR48105">
    <property type="entry name" value="THIOREDOXIN REDUCTASE 1-RELATED-RELATED"/>
    <property type="match status" value="1"/>
</dbReference>
<dbReference type="Gene3D" id="3.50.50.60">
    <property type="entry name" value="FAD/NAD(P)-binding domain"/>
    <property type="match status" value="2"/>
</dbReference>
<evidence type="ECO:0000313" key="8">
    <source>
        <dbReference type="EMBL" id="KRO07625.1"/>
    </source>
</evidence>
<evidence type="ECO:0000256" key="3">
    <source>
        <dbReference type="ARBA" id="ARBA00022827"/>
    </source>
</evidence>
<dbReference type="InterPro" id="IPR022890">
    <property type="entry name" value="Fd--NADP_Rdtase_type_2"/>
</dbReference>
<dbReference type="HAMAP" id="MF_01685">
    <property type="entry name" value="FENR2"/>
    <property type="match status" value="1"/>
</dbReference>
<reference evidence="8 9" key="1">
    <citation type="journal article" date="2015" name="Genome Announc.">
        <title>Expanding the biotechnology potential of lactobacilli through comparative genomics of 213 strains and associated genera.</title>
        <authorList>
            <person name="Sun Z."/>
            <person name="Harris H.M."/>
            <person name="McCann A."/>
            <person name="Guo C."/>
            <person name="Argimon S."/>
            <person name="Zhang W."/>
            <person name="Yang X."/>
            <person name="Jeffery I.B."/>
            <person name="Cooney J.C."/>
            <person name="Kagawa T.F."/>
            <person name="Liu W."/>
            <person name="Song Y."/>
            <person name="Salvetti E."/>
            <person name="Wrobel A."/>
            <person name="Rasinkangas P."/>
            <person name="Parkhill J."/>
            <person name="Rea M.C."/>
            <person name="O'Sullivan O."/>
            <person name="Ritari J."/>
            <person name="Douillard F.P."/>
            <person name="Paul Ross R."/>
            <person name="Yang R."/>
            <person name="Briner A.E."/>
            <person name="Felis G.E."/>
            <person name="de Vos W.M."/>
            <person name="Barrangou R."/>
            <person name="Klaenhammer T.R."/>
            <person name="Caufield P.W."/>
            <person name="Cui Y."/>
            <person name="Zhang H."/>
            <person name="O'Toole P.W."/>
        </authorList>
    </citation>
    <scope>NUCLEOTIDE SEQUENCE [LARGE SCALE GENOMIC DNA]</scope>
    <source>
        <strain evidence="8 9">LMG 26013</strain>
    </source>
</reference>
<evidence type="ECO:0000256" key="4">
    <source>
        <dbReference type="ARBA" id="ARBA00022857"/>
    </source>
</evidence>
<dbReference type="PRINTS" id="PR00368">
    <property type="entry name" value="FADPNR"/>
</dbReference>
<keyword evidence="2 6" id="KW-0285">Flavoprotein</keyword>
<dbReference type="GO" id="GO:0050660">
    <property type="term" value="F:flavin adenine dinucleotide binding"/>
    <property type="evidence" value="ECO:0007669"/>
    <property type="project" value="UniProtKB-UniRule"/>
</dbReference>
<evidence type="ECO:0000259" key="7">
    <source>
        <dbReference type="Pfam" id="PF07992"/>
    </source>
</evidence>
<keyword evidence="5 6" id="KW-0560">Oxidoreductase</keyword>
<dbReference type="GO" id="GO:0004324">
    <property type="term" value="F:ferredoxin-NADP+ reductase activity"/>
    <property type="evidence" value="ECO:0007669"/>
    <property type="project" value="UniProtKB-UniRule"/>
</dbReference>
<keyword evidence="9" id="KW-1185">Reference proteome</keyword>
<dbReference type="PATRIC" id="fig|942150.3.peg.1612"/>
<dbReference type="InterPro" id="IPR023753">
    <property type="entry name" value="FAD/NAD-binding_dom"/>
</dbReference>